<evidence type="ECO:0000313" key="2">
    <source>
        <dbReference type="EMBL" id="VEH82859.1"/>
    </source>
</evidence>
<dbReference type="Proteomes" id="UP000281170">
    <property type="component" value="Plasmid 7"/>
</dbReference>
<dbReference type="EMBL" id="LNKA01000019">
    <property type="protein sequence ID" value="KTC64723.1"/>
    <property type="molecule type" value="Genomic_DNA"/>
</dbReference>
<dbReference type="EMBL" id="LR134416">
    <property type="protein sequence ID" value="VEH82859.1"/>
    <property type="molecule type" value="Genomic_DNA"/>
</dbReference>
<dbReference type="RefSeq" id="WP_058463072.1">
    <property type="nucleotide sequence ID" value="NZ_CAAAHS010000001.1"/>
</dbReference>
<keyword evidence="2" id="KW-0614">Plasmid</keyword>
<evidence type="ECO:0000313" key="1">
    <source>
        <dbReference type="EMBL" id="KTC64723.1"/>
    </source>
</evidence>
<name>A0A0W0R0V3_9GAMM</name>
<organism evidence="1 3">
    <name type="scientific">Legionella adelaidensis</name>
    <dbReference type="NCBI Taxonomy" id="45056"/>
    <lineage>
        <taxon>Bacteria</taxon>
        <taxon>Pseudomonadati</taxon>
        <taxon>Pseudomonadota</taxon>
        <taxon>Gammaproteobacteria</taxon>
        <taxon>Legionellales</taxon>
        <taxon>Legionellaceae</taxon>
        <taxon>Legionella</taxon>
    </lineage>
</organism>
<geneLocation type="plasmid" evidence="2 4">
    <name>7</name>
</geneLocation>
<sequence>MLPEKKQSAIQPLKTIGIAKVRLRKAGALGKVVEDLLDKAIITSSTKALMIANAIRALPKDLPLQIALKEEIQKQHSPLYDALNFHRNFMPITFWVYLTSLFIFFSCKARSLLIAENACKELERSGQTIQLTPEAAKYMLDNKLTIRNSHTKQLVSLHYGLKFFPEHHSAGSGHYCVPLWTVAVPGLMEANFNDKTAVKEIIKKYTNSSAPSLGKEEQNPQHLQKFLTRIREFISPHVVLGYRFEHQFDYELLVAKDDLYYLDNFGTYPTGGRGFHSHNSESIIYRVTLNRLEVAFLKKILKGEYDEQLPGITEAPSEVAITARQTLAHQVCIEIITRKLVQFLNAAGNLKNVICFNDKTLQSLLPIIINSPKGEVRRVLEQGLVHARLQVDELLASDKYSHTPAIR</sequence>
<keyword evidence="3" id="KW-1185">Reference proteome</keyword>
<dbReference type="Proteomes" id="UP000054859">
    <property type="component" value="Unassembled WGS sequence"/>
</dbReference>
<evidence type="ECO:0000313" key="4">
    <source>
        <dbReference type="Proteomes" id="UP000281170"/>
    </source>
</evidence>
<dbReference type="KEGG" id="ladl:NCTC12735_00114"/>
<proteinExistence type="predicted"/>
<dbReference type="PATRIC" id="fig|45056.6.peg.2081"/>
<protein>
    <submittedName>
        <fullName evidence="1">Uncharacterized protein</fullName>
    </submittedName>
</protein>
<dbReference type="AlphaFoldDB" id="A0A0W0R0V3"/>
<evidence type="ECO:0000313" key="3">
    <source>
        <dbReference type="Proteomes" id="UP000054859"/>
    </source>
</evidence>
<gene>
    <name evidence="1" type="ORF">Lade_2017</name>
    <name evidence="2" type="ORF">NCTC12735_00114</name>
</gene>
<reference evidence="1 3" key="1">
    <citation type="submission" date="2015-11" db="EMBL/GenBank/DDBJ databases">
        <title>Identification of large and diverse effector repertoires of 38 Legionella species.</title>
        <authorList>
            <person name="Burstein D."/>
            <person name="Amaro F."/>
            <person name="Zusman T."/>
            <person name="Lifshitz Z."/>
            <person name="Cohen O."/>
            <person name="Gilbert J.A."/>
            <person name="Pupko T."/>
            <person name="Shuman H.A."/>
            <person name="Segal G."/>
        </authorList>
    </citation>
    <scope>NUCLEOTIDE SEQUENCE [LARGE SCALE GENOMIC DNA]</scope>
    <source>
        <strain evidence="1 3">1762-AUS-E</strain>
    </source>
</reference>
<reference evidence="2 4" key="2">
    <citation type="submission" date="2018-12" db="EMBL/GenBank/DDBJ databases">
        <authorList>
            <consortium name="Pathogen Informatics"/>
        </authorList>
    </citation>
    <scope>NUCLEOTIDE SEQUENCE [LARGE SCALE GENOMIC DNA]</scope>
    <source>
        <strain evidence="2 4">NCTC12735</strain>
        <plasmid evidence="4">7</plasmid>
    </source>
</reference>
<accession>A0A0W0R0V3</accession>